<proteinExistence type="inferred from homology"/>
<dbReference type="SUPFAM" id="SSF56601">
    <property type="entry name" value="beta-lactamase/transpeptidase-like"/>
    <property type="match status" value="1"/>
</dbReference>
<dbReference type="AlphaFoldDB" id="A8ZUJ7"/>
<organism evidence="3 4">
    <name type="scientific">Desulfosudis oleivorans (strain DSM 6200 / JCM 39069 / Hxd3)</name>
    <name type="common">Desulfococcus oleovorans</name>
    <dbReference type="NCBI Taxonomy" id="96561"/>
    <lineage>
        <taxon>Bacteria</taxon>
        <taxon>Pseudomonadati</taxon>
        <taxon>Thermodesulfobacteriota</taxon>
        <taxon>Desulfobacteria</taxon>
        <taxon>Desulfobacterales</taxon>
        <taxon>Desulfosudaceae</taxon>
        <taxon>Desulfosudis</taxon>
    </lineage>
</organism>
<protein>
    <submittedName>
        <fullName evidence="3">Peptidase S13 D-Ala-D-Ala carboxypeptidase C</fullName>
    </submittedName>
</protein>
<evidence type="ECO:0000256" key="1">
    <source>
        <dbReference type="ARBA" id="ARBA00006096"/>
    </source>
</evidence>
<dbReference type="Pfam" id="PF02113">
    <property type="entry name" value="Peptidase_S13"/>
    <property type="match status" value="2"/>
</dbReference>
<dbReference type="PANTHER" id="PTHR30023">
    <property type="entry name" value="D-ALANYL-D-ALANINE CARBOXYPEPTIDASE"/>
    <property type="match status" value="1"/>
</dbReference>
<dbReference type="InterPro" id="IPR000667">
    <property type="entry name" value="Peptidase_S13"/>
</dbReference>
<dbReference type="InterPro" id="IPR012338">
    <property type="entry name" value="Beta-lactam/transpept-like"/>
</dbReference>
<keyword evidence="3" id="KW-0645">Protease</keyword>
<dbReference type="Proteomes" id="UP000008561">
    <property type="component" value="Chromosome"/>
</dbReference>
<dbReference type="PRINTS" id="PR00922">
    <property type="entry name" value="DADACBPTASE3"/>
</dbReference>
<dbReference type="eggNOG" id="COG2027">
    <property type="taxonomic scope" value="Bacteria"/>
</dbReference>
<evidence type="ECO:0000313" key="3">
    <source>
        <dbReference type="EMBL" id="ABW68029.1"/>
    </source>
</evidence>
<dbReference type="EMBL" id="CP000859">
    <property type="protein sequence ID" value="ABW68029.1"/>
    <property type="molecule type" value="Genomic_DNA"/>
</dbReference>
<accession>A8ZUJ7</accession>
<reference evidence="3 4" key="1">
    <citation type="submission" date="2007-10" db="EMBL/GenBank/DDBJ databases">
        <title>Complete sequence of Desulfococcus oleovorans Hxd3.</title>
        <authorList>
            <consortium name="US DOE Joint Genome Institute"/>
            <person name="Copeland A."/>
            <person name="Lucas S."/>
            <person name="Lapidus A."/>
            <person name="Barry K."/>
            <person name="Glavina del Rio T."/>
            <person name="Dalin E."/>
            <person name="Tice H."/>
            <person name="Pitluck S."/>
            <person name="Kiss H."/>
            <person name="Brettin T."/>
            <person name="Bruce D."/>
            <person name="Detter J.C."/>
            <person name="Han C."/>
            <person name="Schmutz J."/>
            <person name="Larimer F."/>
            <person name="Land M."/>
            <person name="Hauser L."/>
            <person name="Kyrpides N."/>
            <person name="Kim E."/>
            <person name="Wawrik B."/>
            <person name="Richardson P."/>
        </authorList>
    </citation>
    <scope>NUCLEOTIDE SEQUENCE [LARGE SCALE GENOMIC DNA]</scope>
    <source>
        <strain evidence="4">DSM 6200 / JCM 39069 / Hxd3</strain>
    </source>
</reference>
<evidence type="ECO:0000313" key="4">
    <source>
        <dbReference type="Proteomes" id="UP000008561"/>
    </source>
</evidence>
<keyword evidence="3" id="KW-0121">Carboxypeptidase</keyword>
<name>A8ZUJ7_DESOH</name>
<dbReference type="HOGENOM" id="CLU_054952_0_0_7"/>
<gene>
    <name evidence="3" type="ordered locus">Dole_2225</name>
</gene>
<dbReference type="STRING" id="96561.Dole_2225"/>
<dbReference type="OrthoDB" id="5372081at2"/>
<dbReference type="KEGG" id="dol:Dole_2225"/>
<keyword evidence="4" id="KW-1185">Reference proteome</keyword>
<dbReference type="GO" id="GO:0006508">
    <property type="term" value="P:proteolysis"/>
    <property type="evidence" value="ECO:0007669"/>
    <property type="project" value="InterPro"/>
</dbReference>
<keyword evidence="2" id="KW-0378">Hydrolase</keyword>
<dbReference type="PANTHER" id="PTHR30023:SF0">
    <property type="entry name" value="PENICILLIN-SENSITIVE CARBOXYPEPTIDASE A"/>
    <property type="match status" value="1"/>
</dbReference>
<sequence>MTGSNLLITGKRRVAYHSFSFSRAVRTVAVLATAMVLCTVAFAPAFAERPLSQLLEPGDSVLVQRMDDGRVVLAENPDTLLVPASILKIVTSLAAFEILGKDFRFITEFYTTPGGDLIIKGYGDPSLVSEEIEAAAFRIAAMVPSVGDILVDASFFAPGIAVPGRKIGSSQPYDAVNGALCANYNTVNVTRKDGRYVSAEPQTPLLDFARRRIARMDPFSGRVAFIEDASAAALYAGELFAWFLEKHGCHVSGKVACGRVEKGRDTLEFTHVSSSALGDNVEKLLRYSNNFTANQLLLACGAKAYGPPADLARGVAAVQDYVKTVLAIDGMKVVEGSGLSRENRMSARMMAGVLAAFEPYAGRMRVFGNEYYKTGTLSGVNTRAGYFLYEDGPRYLFVVMSNTPGRSADVLMPEIRKRVESDRRQTPAGPGELTD</sequence>
<evidence type="ECO:0000256" key="2">
    <source>
        <dbReference type="ARBA" id="ARBA00022801"/>
    </source>
</evidence>
<dbReference type="GO" id="GO:0004185">
    <property type="term" value="F:serine-type carboxypeptidase activity"/>
    <property type="evidence" value="ECO:0007669"/>
    <property type="project" value="InterPro"/>
</dbReference>
<comment type="similarity">
    <text evidence="1">Belongs to the peptidase S13 family.</text>
</comment>
<dbReference type="Gene3D" id="3.40.710.10">
    <property type="entry name" value="DD-peptidase/beta-lactamase superfamily"/>
    <property type="match status" value="2"/>
</dbReference>
<dbReference type="GO" id="GO:0000270">
    <property type="term" value="P:peptidoglycan metabolic process"/>
    <property type="evidence" value="ECO:0007669"/>
    <property type="project" value="TreeGrafter"/>
</dbReference>
<dbReference type="Gene3D" id="3.50.80.20">
    <property type="entry name" value="D-Ala-D-Ala carboxypeptidase C, peptidase S13"/>
    <property type="match status" value="1"/>
</dbReference>